<evidence type="ECO:0000313" key="3">
    <source>
        <dbReference type="Proteomes" id="UP000612899"/>
    </source>
</evidence>
<dbReference type="InterPro" id="IPR038332">
    <property type="entry name" value="PPE_sf"/>
</dbReference>
<evidence type="ECO:0008006" key="4">
    <source>
        <dbReference type="Google" id="ProtNLM"/>
    </source>
</evidence>
<feature type="region of interest" description="Disordered" evidence="1">
    <location>
        <begin position="361"/>
        <end position="406"/>
    </location>
</feature>
<protein>
    <recommendedName>
        <fullName evidence="4">WXG100 family type VII secretion target</fullName>
    </recommendedName>
</protein>
<feature type="compositionally biased region" description="Basic and acidic residues" evidence="1">
    <location>
        <begin position="209"/>
        <end position="227"/>
    </location>
</feature>
<dbReference type="EMBL" id="BONY01000074">
    <property type="protein sequence ID" value="GIH09703.1"/>
    <property type="molecule type" value="Genomic_DNA"/>
</dbReference>
<organism evidence="2 3">
    <name type="scientific">Rhizocola hellebori</name>
    <dbReference type="NCBI Taxonomy" id="1392758"/>
    <lineage>
        <taxon>Bacteria</taxon>
        <taxon>Bacillati</taxon>
        <taxon>Actinomycetota</taxon>
        <taxon>Actinomycetes</taxon>
        <taxon>Micromonosporales</taxon>
        <taxon>Micromonosporaceae</taxon>
        <taxon>Rhizocola</taxon>
    </lineage>
</organism>
<feature type="compositionally biased region" description="Gly residues" evidence="1">
    <location>
        <begin position="363"/>
        <end position="375"/>
    </location>
</feature>
<reference evidence="2" key="1">
    <citation type="submission" date="2021-01" db="EMBL/GenBank/DDBJ databases">
        <title>Whole genome shotgun sequence of Rhizocola hellebori NBRC 109834.</title>
        <authorList>
            <person name="Komaki H."/>
            <person name="Tamura T."/>
        </authorList>
    </citation>
    <scope>NUCLEOTIDE SEQUENCE</scope>
    <source>
        <strain evidence="2">NBRC 109834</strain>
    </source>
</reference>
<feature type="region of interest" description="Disordered" evidence="1">
    <location>
        <begin position="276"/>
        <end position="341"/>
    </location>
</feature>
<dbReference type="RefSeq" id="WP_203913436.1">
    <property type="nucleotide sequence ID" value="NZ_BONY01000074.1"/>
</dbReference>
<proteinExistence type="predicted"/>
<accession>A0A8J3VL36</accession>
<evidence type="ECO:0000256" key="1">
    <source>
        <dbReference type="SAM" id="MobiDB-lite"/>
    </source>
</evidence>
<feature type="compositionally biased region" description="Low complexity" evidence="1">
    <location>
        <begin position="286"/>
        <end position="297"/>
    </location>
</feature>
<dbReference type="AlphaFoldDB" id="A0A8J3VL36"/>
<dbReference type="Gene3D" id="1.20.1260.20">
    <property type="entry name" value="PPE superfamily"/>
    <property type="match status" value="1"/>
</dbReference>
<dbReference type="Proteomes" id="UP000612899">
    <property type="component" value="Unassembled WGS sequence"/>
</dbReference>
<feature type="compositionally biased region" description="Gly residues" evidence="1">
    <location>
        <begin position="298"/>
        <end position="341"/>
    </location>
</feature>
<keyword evidence="3" id="KW-1185">Reference proteome</keyword>
<feature type="region of interest" description="Disordered" evidence="1">
    <location>
        <begin position="191"/>
        <end position="252"/>
    </location>
</feature>
<comment type="caution">
    <text evidence="2">The sequence shown here is derived from an EMBL/GenBank/DDBJ whole genome shotgun (WGS) entry which is preliminary data.</text>
</comment>
<feature type="compositionally biased region" description="Polar residues" evidence="1">
    <location>
        <begin position="233"/>
        <end position="248"/>
    </location>
</feature>
<sequence length="406" mass="40064">MADEFYERYKHLSHQELYRMLQAGSSPQVDTVADTWASLGDTAGTIAAALRHDLQRLLPAWSSQGSREFHYRLELIARYAQTLADEADALRTGLSVMASSLRETQHRAEPPPALVPNSAFSVGDLVDGVVGRSLGRVLPSVERAQAHERMVRLIAKLAADYRVADHGRWPVMVPEAPMDLPASGAVGTGLASGVGAGAGPGGATHGHGHSRDHGHGHSRDHGRDHGSHHGHGQHTSSGPAASSTQSHHLSLGSGVLGGASGWAQSLRPGHLAGHTLGVEVAGGGQSTSSTSAHSGTSGSSGSGGGSGGSSGSGGSGGSSGSGGSGATGASGSVGGAGASAAGMGGTGGAMPMAPMGGVAPGATGAGGIAPAGVGGSVSSPDRAWHAPDPVDWADPDDDAAPSVLNS</sequence>
<name>A0A8J3VL36_9ACTN</name>
<feature type="compositionally biased region" description="Gly residues" evidence="1">
    <location>
        <begin position="191"/>
        <end position="205"/>
    </location>
</feature>
<evidence type="ECO:0000313" key="2">
    <source>
        <dbReference type="EMBL" id="GIH09703.1"/>
    </source>
</evidence>
<gene>
    <name evidence="2" type="ORF">Rhe02_77700</name>
</gene>